<dbReference type="Proteomes" id="UP001281147">
    <property type="component" value="Unassembled WGS sequence"/>
</dbReference>
<name>A0ACC3MGU4_9PEZI</name>
<dbReference type="EMBL" id="JAUTXU010000264">
    <property type="protein sequence ID" value="KAK3691530.1"/>
    <property type="molecule type" value="Genomic_DNA"/>
</dbReference>
<keyword evidence="2" id="KW-1185">Reference proteome</keyword>
<proteinExistence type="predicted"/>
<evidence type="ECO:0000313" key="2">
    <source>
        <dbReference type="Proteomes" id="UP001281147"/>
    </source>
</evidence>
<protein>
    <submittedName>
        <fullName evidence="1">Uncharacterized protein</fullName>
    </submittedName>
</protein>
<gene>
    <name evidence="1" type="ORF">LTR37_018607</name>
</gene>
<reference evidence="1" key="1">
    <citation type="submission" date="2023-07" db="EMBL/GenBank/DDBJ databases">
        <title>Black Yeasts Isolated from many extreme environments.</title>
        <authorList>
            <person name="Coleine C."/>
            <person name="Stajich J.E."/>
            <person name="Selbmann L."/>
        </authorList>
    </citation>
    <scope>NUCLEOTIDE SEQUENCE</scope>
    <source>
        <strain evidence="1">CCFEE 5714</strain>
    </source>
</reference>
<organism evidence="1 2">
    <name type="scientific">Vermiconidia calcicola</name>
    <dbReference type="NCBI Taxonomy" id="1690605"/>
    <lineage>
        <taxon>Eukaryota</taxon>
        <taxon>Fungi</taxon>
        <taxon>Dikarya</taxon>
        <taxon>Ascomycota</taxon>
        <taxon>Pezizomycotina</taxon>
        <taxon>Dothideomycetes</taxon>
        <taxon>Dothideomycetidae</taxon>
        <taxon>Mycosphaerellales</taxon>
        <taxon>Extremaceae</taxon>
        <taxon>Vermiconidia</taxon>
    </lineage>
</organism>
<accession>A0ACC3MGU4</accession>
<sequence>MWHILLLATFAATAAAKCGCGYTVNSTDQNQYAIFTELMETDFLHVKDVTYNMDHNTGWMPQNYNQPAGQAGAPYGMAKQSRNLVPNYIDSQYNWLGPGVEGIDPGLQLWVRTPALNDKLVPSAEIVTEREDILYGSFRIGMKTTDVNGTCSAFFFYRNDTQEIDLEILSAEQHNDLNQWPIHLVVQSSTAGRDPKDYDGSSEMIYDMAFPPGGTPGDYNEYRFDWLPGRIDYYVNSRYVWTETENVPSEPGRIHMSHWSNGNPSWTHGPPIIDAVTTVSYVKAYFNSTDHGRNFIHHRNCPSEAPDYVLHNSCEIPKQERTPNPFGADGNTTGHTFFFSHHHNMIEGQTIYDTPLMGAAARTEAFMSSSTEQQAAYLLLLQMEADDAPPPTPPSPPSPTGLTEYGDDDPQFSDPHSSDLRTYDDDPFSSDDSDFEDGRLGVANELQHVRRIVVPPMQRRRESK</sequence>
<comment type="caution">
    <text evidence="1">The sequence shown here is derived from an EMBL/GenBank/DDBJ whole genome shotgun (WGS) entry which is preliminary data.</text>
</comment>
<evidence type="ECO:0000313" key="1">
    <source>
        <dbReference type="EMBL" id="KAK3691530.1"/>
    </source>
</evidence>